<name>A0A914NC88_MELIC</name>
<dbReference type="WBParaSite" id="Minc3s04853g37140">
    <property type="protein sequence ID" value="Minc3s04853g37140"/>
    <property type="gene ID" value="Minc3s04853g37140"/>
</dbReference>
<keyword evidence="1" id="KW-1185">Reference proteome</keyword>
<organism evidence="1 2">
    <name type="scientific">Meloidogyne incognita</name>
    <name type="common">Southern root-knot nematode worm</name>
    <name type="synonym">Oxyuris incognita</name>
    <dbReference type="NCBI Taxonomy" id="6306"/>
    <lineage>
        <taxon>Eukaryota</taxon>
        <taxon>Metazoa</taxon>
        <taxon>Ecdysozoa</taxon>
        <taxon>Nematoda</taxon>
        <taxon>Chromadorea</taxon>
        <taxon>Rhabditida</taxon>
        <taxon>Tylenchina</taxon>
        <taxon>Tylenchomorpha</taxon>
        <taxon>Tylenchoidea</taxon>
        <taxon>Meloidogynidae</taxon>
        <taxon>Meloidogyninae</taxon>
        <taxon>Meloidogyne</taxon>
        <taxon>Meloidogyne incognita group</taxon>
    </lineage>
</organism>
<sequence length="99" mass="11332">MQQRRPLVLDSLRRSQQGGGSFMWMFKSEHSPSPPPALPFTSSKFSINNRQTTTTSYSSFAAGTASILRKEEIKEKIKIKKVLLMKKGKNLYCFLMKMK</sequence>
<proteinExistence type="predicted"/>
<evidence type="ECO:0000313" key="1">
    <source>
        <dbReference type="Proteomes" id="UP000887563"/>
    </source>
</evidence>
<evidence type="ECO:0000313" key="2">
    <source>
        <dbReference type="WBParaSite" id="Minc3s04853g37140"/>
    </source>
</evidence>
<dbReference type="Proteomes" id="UP000887563">
    <property type="component" value="Unplaced"/>
</dbReference>
<dbReference type="AlphaFoldDB" id="A0A914NC88"/>
<protein>
    <submittedName>
        <fullName evidence="2">Uncharacterized protein</fullName>
    </submittedName>
</protein>
<reference evidence="2" key="1">
    <citation type="submission" date="2022-11" db="UniProtKB">
        <authorList>
            <consortium name="WormBaseParasite"/>
        </authorList>
    </citation>
    <scope>IDENTIFICATION</scope>
</reference>
<accession>A0A914NC88</accession>